<dbReference type="AlphaFoldDB" id="A0A0P0Y638"/>
<dbReference type="Gramene" id="Os12t0113001-00">
    <property type="protein sequence ID" value="Os12t0113001-00"/>
    <property type="gene ID" value="Os12g0113001"/>
</dbReference>
<proteinExistence type="predicted"/>
<feature type="non-terminal residue" evidence="1">
    <location>
        <position position="1"/>
    </location>
</feature>
<dbReference type="InParanoid" id="A0A0P0Y638"/>
<accession>A0A0P0Y638</accession>
<organism evidence="1 2">
    <name type="scientific">Oryza sativa subsp. japonica</name>
    <name type="common">Rice</name>
    <dbReference type="NCBI Taxonomy" id="39947"/>
    <lineage>
        <taxon>Eukaryota</taxon>
        <taxon>Viridiplantae</taxon>
        <taxon>Streptophyta</taxon>
        <taxon>Embryophyta</taxon>
        <taxon>Tracheophyta</taxon>
        <taxon>Spermatophyta</taxon>
        <taxon>Magnoliopsida</taxon>
        <taxon>Liliopsida</taxon>
        <taxon>Poales</taxon>
        <taxon>Poaceae</taxon>
        <taxon>BOP clade</taxon>
        <taxon>Oryzoideae</taxon>
        <taxon>Oryzeae</taxon>
        <taxon>Oryzinae</taxon>
        <taxon>Oryza</taxon>
        <taxon>Oryza sativa</taxon>
    </lineage>
</organism>
<dbReference type="PaxDb" id="39947-A0A0P0Y638"/>
<sequence>ERGDLIFVSPIIPLLNQRLD</sequence>
<gene>
    <name evidence="1" type="ordered locus">Os12g0113001</name>
    <name evidence="1" type="ORF">OSNPB_120113001</name>
</gene>
<evidence type="ECO:0000313" key="2">
    <source>
        <dbReference type="Proteomes" id="UP000059680"/>
    </source>
</evidence>
<evidence type="ECO:0000313" key="1">
    <source>
        <dbReference type="EMBL" id="BAT15579.1"/>
    </source>
</evidence>
<dbReference type="EMBL" id="AP014968">
    <property type="protein sequence ID" value="BAT15579.1"/>
    <property type="molecule type" value="Genomic_DNA"/>
</dbReference>
<reference evidence="1 2" key="3">
    <citation type="journal article" date="2013" name="Rice">
        <title>Improvement of the Oryza sativa Nipponbare reference genome using next generation sequence and optical map data.</title>
        <authorList>
            <person name="Kawahara Y."/>
            <person name="de la Bastide M."/>
            <person name="Hamilton J.P."/>
            <person name="Kanamori H."/>
            <person name="McCombie W.R."/>
            <person name="Ouyang S."/>
            <person name="Schwartz D.C."/>
            <person name="Tanaka T."/>
            <person name="Wu J."/>
            <person name="Zhou S."/>
            <person name="Childs K.L."/>
            <person name="Davidson R.M."/>
            <person name="Lin H."/>
            <person name="Quesada-Ocampo L."/>
            <person name="Vaillancourt B."/>
            <person name="Sakai H."/>
            <person name="Lee S.S."/>
            <person name="Kim J."/>
            <person name="Numa H."/>
            <person name="Itoh T."/>
            <person name="Buell C.R."/>
            <person name="Matsumoto T."/>
        </authorList>
    </citation>
    <scope>NUCLEOTIDE SEQUENCE [LARGE SCALE GENOMIC DNA]</scope>
    <source>
        <strain evidence="2">cv. Nipponbare</strain>
    </source>
</reference>
<keyword evidence="2" id="KW-1185">Reference proteome</keyword>
<protein>
    <submittedName>
        <fullName evidence="1">Os12g0113001 protein</fullName>
    </submittedName>
</protein>
<dbReference type="Proteomes" id="UP000059680">
    <property type="component" value="Chromosome 12"/>
</dbReference>
<name>A0A0P0Y638_ORYSJ</name>
<reference evidence="2" key="1">
    <citation type="journal article" date="2005" name="Nature">
        <title>The map-based sequence of the rice genome.</title>
        <authorList>
            <consortium name="International rice genome sequencing project (IRGSP)"/>
            <person name="Matsumoto T."/>
            <person name="Wu J."/>
            <person name="Kanamori H."/>
            <person name="Katayose Y."/>
            <person name="Fujisawa M."/>
            <person name="Namiki N."/>
            <person name="Mizuno H."/>
            <person name="Yamamoto K."/>
            <person name="Antonio B.A."/>
            <person name="Baba T."/>
            <person name="Sakata K."/>
            <person name="Nagamura Y."/>
            <person name="Aoki H."/>
            <person name="Arikawa K."/>
            <person name="Arita K."/>
            <person name="Bito T."/>
            <person name="Chiden Y."/>
            <person name="Fujitsuka N."/>
            <person name="Fukunaka R."/>
            <person name="Hamada M."/>
            <person name="Harada C."/>
            <person name="Hayashi A."/>
            <person name="Hijishita S."/>
            <person name="Honda M."/>
            <person name="Hosokawa S."/>
            <person name="Ichikawa Y."/>
            <person name="Idonuma A."/>
            <person name="Iijima M."/>
            <person name="Ikeda M."/>
            <person name="Ikeno M."/>
            <person name="Ito K."/>
            <person name="Ito S."/>
            <person name="Ito T."/>
            <person name="Ito Y."/>
            <person name="Ito Y."/>
            <person name="Iwabuchi A."/>
            <person name="Kamiya K."/>
            <person name="Karasawa W."/>
            <person name="Kurita K."/>
            <person name="Katagiri S."/>
            <person name="Kikuta A."/>
            <person name="Kobayashi H."/>
            <person name="Kobayashi N."/>
            <person name="Machita K."/>
            <person name="Maehara T."/>
            <person name="Masukawa M."/>
            <person name="Mizubayashi T."/>
            <person name="Mukai Y."/>
            <person name="Nagasaki H."/>
            <person name="Nagata Y."/>
            <person name="Naito S."/>
            <person name="Nakashima M."/>
            <person name="Nakama Y."/>
            <person name="Nakamichi Y."/>
            <person name="Nakamura M."/>
            <person name="Meguro A."/>
            <person name="Negishi M."/>
            <person name="Ohta I."/>
            <person name="Ohta T."/>
            <person name="Okamoto M."/>
            <person name="Ono N."/>
            <person name="Saji S."/>
            <person name="Sakaguchi M."/>
            <person name="Sakai K."/>
            <person name="Shibata M."/>
            <person name="Shimokawa T."/>
            <person name="Song J."/>
            <person name="Takazaki Y."/>
            <person name="Terasawa K."/>
            <person name="Tsugane M."/>
            <person name="Tsuji K."/>
            <person name="Ueda S."/>
            <person name="Waki K."/>
            <person name="Yamagata H."/>
            <person name="Yamamoto M."/>
            <person name="Yamamoto S."/>
            <person name="Yamane H."/>
            <person name="Yoshiki S."/>
            <person name="Yoshihara R."/>
            <person name="Yukawa K."/>
            <person name="Zhong H."/>
            <person name="Yano M."/>
            <person name="Yuan Q."/>
            <person name="Ouyang S."/>
            <person name="Liu J."/>
            <person name="Jones K.M."/>
            <person name="Gansberger K."/>
            <person name="Moffat K."/>
            <person name="Hill J."/>
            <person name="Bera J."/>
            <person name="Fadrosh D."/>
            <person name="Jin S."/>
            <person name="Johri S."/>
            <person name="Kim M."/>
            <person name="Overton L."/>
            <person name="Reardon M."/>
            <person name="Tsitrin T."/>
            <person name="Vuong H."/>
            <person name="Weaver B."/>
            <person name="Ciecko A."/>
            <person name="Tallon L."/>
            <person name="Jackson J."/>
            <person name="Pai G."/>
            <person name="Aken S.V."/>
            <person name="Utterback T."/>
            <person name="Reidmuller S."/>
            <person name="Feldblyum T."/>
            <person name="Hsiao J."/>
            <person name="Zismann V."/>
            <person name="Iobst S."/>
            <person name="de Vazeille A.R."/>
            <person name="Buell C.R."/>
            <person name="Ying K."/>
            <person name="Li Y."/>
            <person name="Lu T."/>
            <person name="Huang Y."/>
            <person name="Zhao Q."/>
            <person name="Feng Q."/>
            <person name="Zhang L."/>
            <person name="Zhu J."/>
            <person name="Weng Q."/>
            <person name="Mu J."/>
            <person name="Lu Y."/>
            <person name="Fan D."/>
            <person name="Liu Y."/>
            <person name="Guan J."/>
            <person name="Zhang Y."/>
            <person name="Yu S."/>
            <person name="Liu X."/>
            <person name="Zhang Y."/>
            <person name="Hong G."/>
            <person name="Han B."/>
            <person name="Choisne N."/>
            <person name="Demange N."/>
            <person name="Orjeda G."/>
            <person name="Samain S."/>
            <person name="Cattolico L."/>
            <person name="Pelletier E."/>
            <person name="Couloux A."/>
            <person name="Segurens B."/>
            <person name="Wincker P."/>
            <person name="D'Hont A."/>
            <person name="Scarpelli C."/>
            <person name="Weissenbach J."/>
            <person name="Salanoubat M."/>
            <person name="Quetier F."/>
            <person name="Yu Y."/>
            <person name="Kim H.R."/>
            <person name="Rambo T."/>
            <person name="Currie J."/>
            <person name="Collura K."/>
            <person name="Luo M."/>
            <person name="Yang T."/>
            <person name="Ammiraju J.S.S."/>
            <person name="Engler F."/>
            <person name="Soderlund C."/>
            <person name="Wing R.A."/>
            <person name="Palmer L.E."/>
            <person name="de la Bastide M."/>
            <person name="Spiegel L."/>
            <person name="Nascimento L."/>
            <person name="Zutavern T."/>
            <person name="O'Shaughnessy A."/>
            <person name="Dike S."/>
            <person name="Dedhia N."/>
            <person name="Preston R."/>
            <person name="Balija V."/>
            <person name="McCombie W.R."/>
            <person name="Chow T."/>
            <person name="Chen H."/>
            <person name="Chung M."/>
            <person name="Chen C."/>
            <person name="Shaw J."/>
            <person name="Wu H."/>
            <person name="Hsiao K."/>
            <person name="Chao Y."/>
            <person name="Chu M."/>
            <person name="Cheng C."/>
            <person name="Hour A."/>
            <person name="Lee P."/>
            <person name="Lin S."/>
            <person name="Lin Y."/>
            <person name="Liou J."/>
            <person name="Liu S."/>
            <person name="Hsing Y."/>
            <person name="Raghuvanshi S."/>
            <person name="Mohanty A."/>
            <person name="Bharti A.K."/>
            <person name="Gaur A."/>
            <person name="Gupta V."/>
            <person name="Kumar D."/>
            <person name="Ravi V."/>
            <person name="Vij S."/>
            <person name="Kapur A."/>
            <person name="Khurana P."/>
            <person name="Khurana P."/>
            <person name="Khurana J.P."/>
            <person name="Tyagi A.K."/>
            <person name="Gaikwad K."/>
            <person name="Singh A."/>
            <person name="Dalal V."/>
            <person name="Srivastava S."/>
            <person name="Dixit A."/>
            <person name="Pal A.K."/>
            <person name="Ghazi I.A."/>
            <person name="Yadav M."/>
            <person name="Pandit A."/>
            <person name="Bhargava A."/>
            <person name="Sureshbabu K."/>
            <person name="Batra K."/>
            <person name="Sharma T.R."/>
            <person name="Mohapatra T."/>
            <person name="Singh N.K."/>
            <person name="Messing J."/>
            <person name="Nelson A.B."/>
            <person name="Fuks G."/>
            <person name="Kavchok S."/>
            <person name="Keizer G."/>
            <person name="Linton E."/>
            <person name="Llaca V."/>
            <person name="Song R."/>
            <person name="Tanyolac B."/>
            <person name="Young S."/>
            <person name="Ho-Il K."/>
            <person name="Hahn J.H."/>
            <person name="Sangsakoo G."/>
            <person name="Vanavichit A."/>
            <person name="de Mattos Luiz.A.T."/>
            <person name="Zimmer P.D."/>
            <person name="Malone G."/>
            <person name="Dellagostin O."/>
            <person name="de Oliveira A.C."/>
            <person name="Bevan M."/>
            <person name="Bancroft I."/>
            <person name="Minx P."/>
            <person name="Cordum H."/>
            <person name="Wilson R."/>
            <person name="Cheng Z."/>
            <person name="Jin W."/>
            <person name="Jiang J."/>
            <person name="Leong S.A."/>
            <person name="Iwama H."/>
            <person name="Gojobori T."/>
            <person name="Itoh T."/>
            <person name="Niimura Y."/>
            <person name="Fujii Y."/>
            <person name="Habara T."/>
            <person name="Sakai H."/>
            <person name="Sato Y."/>
            <person name="Wilson G."/>
            <person name="Kumar K."/>
            <person name="McCouch S."/>
            <person name="Juretic N."/>
            <person name="Hoen D."/>
            <person name="Wright S."/>
            <person name="Bruskiewich R."/>
            <person name="Bureau T."/>
            <person name="Miyao A."/>
            <person name="Hirochika H."/>
            <person name="Nishikawa T."/>
            <person name="Kadowaki K."/>
            <person name="Sugiura M."/>
            <person name="Burr B."/>
            <person name="Sasaki T."/>
        </authorList>
    </citation>
    <scope>NUCLEOTIDE SEQUENCE [LARGE SCALE GENOMIC DNA]</scope>
    <source>
        <strain evidence="2">cv. Nipponbare</strain>
    </source>
</reference>
<reference evidence="1 2" key="2">
    <citation type="journal article" date="2013" name="Plant Cell Physiol.">
        <title>Rice Annotation Project Database (RAP-DB): an integrative and interactive database for rice genomics.</title>
        <authorList>
            <person name="Sakai H."/>
            <person name="Lee S.S."/>
            <person name="Tanaka T."/>
            <person name="Numa H."/>
            <person name="Kim J."/>
            <person name="Kawahara Y."/>
            <person name="Wakimoto H."/>
            <person name="Yang C.C."/>
            <person name="Iwamoto M."/>
            <person name="Abe T."/>
            <person name="Yamada Y."/>
            <person name="Muto A."/>
            <person name="Inokuchi H."/>
            <person name="Ikemura T."/>
            <person name="Matsumoto T."/>
            <person name="Sasaki T."/>
            <person name="Itoh T."/>
        </authorList>
    </citation>
    <scope>NUCLEOTIDE SEQUENCE [LARGE SCALE GENOMIC DNA]</scope>
    <source>
        <strain evidence="2">cv. Nipponbare</strain>
    </source>
</reference>